<reference evidence="3" key="1">
    <citation type="submission" date="2016-10" db="EMBL/GenBank/DDBJ databases">
        <authorList>
            <person name="Varghese N."/>
            <person name="Submissions S."/>
        </authorList>
    </citation>
    <scope>NUCLEOTIDE SEQUENCE [LARGE SCALE GENOMIC DNA]</scope>
    <source>
        <strain evidence="3">KCTC 32247</strain>
    </source>
</reference>
<dbReference type="Proteomes" id="UP000243359">
    <property type="component" value="Chromosome I"/>
</dbReference>
<evidence type="ECO:0000313" key="2">
    <source>
        <dbReference type="EMBL" id="SDT20086.1"/>
    </source>
</evidence>
<proteinExistence type="predicted"/>
<accession>A0A1H1YGD9</accession>
<feature type="signal peptide" evidence="1">
    <location>
        <begin position="1"/>
        <end position="17"/>
    </location>
</feature>
<dbReference type="Pfam" id="PF10976">
    <property type="entry name" value="DUF2790"/>
    <property type="match status" value="1"/>
</dbReference>
<evidence type="ECO:0000256" key="1">
    <source>
        <dbReference type="SAM" id="SignalP"/>
    </source>
</evidence>
<dbReference type="STRING" id="1392877.SAMN05216221_3773"/>
<dbReference type="InterPro" id="IPR021245">
    <property type="entry name" value="DUF2790"/>
</dbReference>
<organism evidence="2 3">
    <name type="scientific">Pseudomonas oryzae</name>
    <dbReference type="NCBI Taxonomy" id="1392877"/>
    <lineage>
        <taxon>Bacteria</taxon>
        <taxon>Pseudomonadati</taxon>
        <taxon>Pseudomonadota</taxon>
        <taxon>Gammaproteobacteria</taxon>
        <taxon>Pseudomonadales</taxon>
        <taxon>Pseudomonadaceae</taxon>
        <taxon>Pseudomonas</taxon>
    </lineage>
</organism>
<dbReference type="RefSeq" id="WP_090351295.1">
    <property type="nucleotide sequence ID" value="NZ_LT629751.1"/>
</dbReference>
<dbReference type="Gene3D" id="2.30.140.50">
    <property type="entry name" value="Protein of unknown function DUF2790"/>
    <property type="match status" value="1"/>
</dbReference>
<feature type="chain" id="PRO_5009266560" description="DUF2790 domain-containing protein" evidence="1">
    <location>
        <begin position="18"/>
        <end position="81"/>
    </location>
</feature>
<sequence length="81" mass="9004">MKIHFLLLALIAGPALAADPPEERYTYGMPLDIDRVITIEEPEDVCGVVTARMTYQDSQGEVRVLDYRKWSTGCGVTESNS</sequence>
<dbReference type="AlphaFoldDB" id="A0A1H1YGD9"/>
<gene>
    <name evidence="2" type="ORF">SAMN05216221_3773</name>
</gene>
<dbReference type="OrthoDB" id="7027858at2"/>
<evidence type="ECO:0000313" key="3">
    <source>
        <dbReference type="Proteomes" id="UP000243359"/>
    </source>
</evidence>
<name>A0A1H1YGD9_9PSED</name>
<dbReference type="EMBL" id="LT629751">
    <property type="protein sequence ID" value="SDT20086.1"/>
    <property type="molecule type" value="Genomic_DNA"/>
</dbReference>
<evidence type="ECO:0008006" key="4">
    <source>
        <dbReference type="Google" id="ProtNLM"/>
    </source>
</evidence>
<protein>
    <recommendedName>
        <fullName evidence="4">DUF2790 domain-containing protein</fullName>
    </recommendedName>
</protein>
<keyword evidence="1" id="KW-0732">Signal</keyword>
<keyword evidence="3" id="KW-1185">Reference proteome</keyword>